<accession>A0A7Z7PQ84</accession>
<name>A0A7Z7PQ84_9BACT</name>
<evidence type="ECO:0000313" key="3">
    <source>
        <dbReference type="Proteomes" id="UP000250796"/>
    </source>
</evidence>
<dbReference type="InterPro" id="IPR016181">
    <property type="entry name" value="Acyl_CoA_acyltransferase"/>
</dbReference>
<dbReference type="EMBL" id="LS974202">
    <property type="protein sequence ID" value="SSC11506.1"/>
    <property type="molecule type" value="Genomic_DNA"/>
</dbReference>
<dbReference type="KEGG" id="minf:MESINF_0057"/>
<evidence type="ECO:0000259" key="1">
    <source>
        <dbReference type="PROSITE" id="PS51186"/>
    </source>
</evidence>
<dbReference type="GO" id="GO:0005840">
    <property type="term" value="C:ribosome"/>
    <property type="evidence" value="ECO:0007669"/>
    <property type="project" value="UniProtKB-KW"/>
</dbReference>
<dbReference type="PANTHER" id="PTHR43415">
    <property type="entry name" value="SPERMIDINE N(1)-ACETYLTRANSFERASE"/>
    <property type="match status" value="1"/>
</dbReference>
<gene>
    <name evidence="2" type="ORF">MESINF_0057</name>
</gene>
<dbReference type="PROSITE" id="PS51186">
    <property type="entry name" value="GNAT"/>
    <property type="match status" value="1"/>
</dbReference>
<sequence length="178" mass="20920">MNVTERPFRGIESLEIRPVCEEDAQKVIEYINLVSGESDYLSFGENEFKITVEEEREIIRSFRERDNCLMIAARLEEKIVGLLTFEGGHRERLKHRGEFGLTVAKEYWGMGIGKRLIEYMIETVKKNGITRIGLQVRADNERAIKLYSNFGFVKEGHLKRFMKIREKYFDFLQMGKDL</sequence>
<organism evidence="2 3">
    <name type="scientific">Mesotoga infera</name>
    <dbReference type="NCBI Taxonomy" id="1236046"/>
    <lineage>
        <taxon>Bacteria</taxon>
        <taxon>Thermotogati</taxon>
        <taxon>Thermotogota</taxon>
        <taxon>Thermotogae</taxon>
        <taxon>Kosmotogales</taxon>
        <taxon>Kosmotogaceae</taxon>
        <taxon>Mesotoga</taxon>
    </lineage>
</organism>
<dbReference type="Gene3D" id="3.40.630.30">
    <property type="match status" value="1"/>
</dbReference>
<feature type="domain" description="N-acetyltransferase" evidence="1">
    <location>
        <begin position="14"/>
        <end position="178"/>
    </location>
</feature>
<reference evidence="2 3" key="1">
    <citation type="submission" date="2017-01" db="EMBL/GenBank/DDBJ databases">
        <authorList>
            <person name="Erauso G."/>
        </authorList>
    </citation>
    <scope>NUCLEOTIDE SEQUENCE [LARGE SCALE GENOMIC DNA]</scope>
    <source>
        <strain evidence="2">MESINF1</strain>
    </source>
</reference>
<dbReference type="SUPFAM" id="SSF55729">
    <property type="entry name" value="Acyl-CoA N-acyltransferases (Nat)"/>
    <property type="match status" value="1"/>
</dbReference>
<keyword evidence="2" id="KW-0687">Ribonucleoprotein</keyword>
<dbReference type="CDD" id="cd04301">
    <property type="entry name" value="NAT_SF"/>
    <property type="match status" value="1"/>
</dbReference>
<dbReference type="GO" id="GO:0016747">
    <property type="term" value="F:acyltransferase activity, transferring groups other than amino-acyl groups"/>
    <property type="evidence" value="ECO:0007669"/>
    <property type="project" value="InterPro"/>
</dbReference>
<evidence type="ECO:0000313" key="2">
    <source>
        <dbReference type="EMBL" id="SSC11506.1"/>
    </source>
</evidence>
<dbReference type="Proteomes" id="UP000250796">
    <property type="component" value="Chromosome MESINF"/>
</dbReference>
<keyword evidence="2" id="KW-0808">Transferase</keyword>
<keyword evidence="3" id="KW-1185">Reference proteome</keyword>
<protein>
    <submittedName>
        <fullName evidence="2">Acetyltransferase, ribosomal protein N-acetylase</fullName>
    </submittedName>
</protein>
<dbReference type="RefSeq" id="WP_169697969.1">
    <property type="nucleotide sequence ID" value="NZ_LS974202.1"/>
</dbReference>
<dbReference type="InterPro" id="IPR000182">
    <property type="entry name" value="GNAT_dom"/>
</dbReference>
<dbReference type="AlphaFoldDB" id="A0A7Z7PQ84"/>
<dbReference type="Pfam" id="PF00583">
    <property type="entry name" value="Acetyltransf_1"/>
    <property type="match status" value="1"/>
</dbReference>
<proteinExistence type="predicted"/>
<keyword evidence="2" id="KW-0689">Ribosomal protein</keyword>
<dbReference type="PANTHER" id="PTHR43415:SF3">
    <property type="entry name" value="GNAT-FAMILY ACETYLTRANSFERASE"/>
    <property type="match status" value="1"/>
</dbReference>